<dbReference type="NCBIfam" id="NF003933">
    <property type="entry name" value="PRK05444.2-2"/>
    <property type="match status" value="1"/>
</dbReference>
<dbReference type="CDD" id="cd02007">
    <property type="entry name" value="TPP_DXS"/>
    <property type="match status" value="1"/>
</dbReference>
<evidence type="ECO:0000313" key="14">
    <source>
        <dbReference type="Proteomes" id="UP000712527"/>
    </source>
</evidence>
<keyword evidence="6 13" id="KW-0808">Transferase</keyword>
<sequence>MYLEHITSPEDVRALPASALPALCQEIRDAVITSSAAVGGHLGSNLAVVELTVALHRVFHTPHDKLVFDVSHQTYPHKMLTGRARAFLEPEHFEDVSGFSSPRESEHDLFSMGHTSTSVSLACGLAKARDLAGEKYDVVAVIGDGSLSGGLAFEGLDNAAELGSGLIVVVNDNEWSIAPNRGGIYRNLAELRATHGTAPNNVFRALGLDYRYLEGGHDVAALEAALAELRGCDHPVVLHVHTEKGHGFAPAVADPESWHHAAPFDVTSGGRAHTPVPADSADENYANVTGALLLDWMRTDRRVVAVSAATPYIMGFTPELRERAGAQFVDVGIAEEHAVTYVTGLARAGARPVLGIYATFLQRAYDELWHDLCLNAVPATILVFGASAFGTTDATHLGFFDVPMLGSMPGLTYLAPTCIEEYLDMLSWSVGHEGGPVAIRVPVAGVASRPDFARAEDYGQGFEVVREGAGVAVLALGDAFPLGEQVANELAAHGVRATLVNPRRANAADEGLLGRLAVGHRVIVTLEDGVLEGGFGERCARALGADDVRVLCYGLPRAFVDRYDPAELLASCRMTPADVCADVLAALGREA</sequence>
<evidence type="ECO:0000259" key="12">
    <source>
        <dbReference type="SMART" id="SM00861"/>
    </source>
</evidence>
<dbReference type="InterPro" id="IPR033248">
    <property type="entry name" value="Transketolase_C"/>
</dbReference>
<dbReference type="InterPro" id="IPR009014">
    <property type="entry name" value="Transketo_C/PFOR_II"/>
</dbReference>
<comment type="similarity">
    <text evidence="3">Belongs to the transketolase family. DXPS subfamily.</text>
</comment>
<keyword evidence="14" id="KW-1185">Reference proteome</keyword>
<evidence type="ECO:0000256" key="11">
    <source>
        <dbReference type="ARBA" id="ARBA00023229"/>
    </source>
</evidence>
<dbReference type="EMBL" id="JACSNQ010000011">
    <property type="protein sequence ID" value="MBM6775122.1"/>
    <property type="molecule type" value="Genomic_DNA"/>
</dbReference>
<comment type="caution">
    <text evidence="13">The sequence shown here is derived from an EMBL/GenBank/DDBJ whole genome shotgun (WGS) entry which is preliminary data.</text>
</comment>
<dbReference type="Pfam" id="PF02779">
    <property type="entry name" value="Transket_pyr"/>
    <property type="match status" value="1"/>
</dbReference>
<evidence type="ECO:0000256" key="1">
    <source>
        <dbReference type="ARBA" id="ARBA00001946"/>
    </source>
</evidence>
<feature type="domain" description="Transketolase-like pyrimidine-binding" evidence="12">
    <location>
        <begin position="283"/>
        <end position="448"/>
    </location>
</feature>
<evidence type="ECO:0000256" key="10">
    <source>
        <dbReference type="ARBA" id="ARBA00023052"/>
    </source>
</evidence>
<dbReference type="SUPFAM" id="SSF52922">
    <property type="entry name" value="TK C-terminal domain-like"/>
    <property type="match status" value="1"/>
</dbReference>
<dbReference type="CDD" id="cd07033">
    <property type="entry name" value="TPP_PYR_DXS_TK_like"/>
    <property type="match status" value="1"/>
</dbReference>
<dbReference type="PANTHER" id="PTHR43322:SF1">
    <property type="entry name" value="1-DEOXY-D-XYLULOSE-5-PHOSPHATE SYNTHASE"/>
    <property type="match status" value="1"/>
</dbReference>
<keyword evidence="8" id="KW-0460">Magnesium</keyword>
<dbReference type="RefSeq" id="WP_204793466.1">
    <property type="nucleotide sequence ID" value="NZ_JACSNQ010000011.1"/>
</dbReference>
<dbReference type="SMART" id="SM00861">
    <property type="entry name" value="Transket_pyr"/>
    <property type="match status" value="1"/>
</dbReference>
<comment type="cofactor">
    <cofactor evidence="1">
        <name>Mg(2+)</name>
        <dbReference type="ChEBI" id="CHEBI:18420"/>
    </cofactor>
</comment>
<proteinExistence type="inferred from homology"/>
<gene>
    <name evidence="13" type="ORF">H9X80_06155</name>
</gene>
<dbReference type="GO" id="GO:0008661">
    <property type="term" value="F:1-deoxy-D-xylulose-5-phosphate synthase activity"/>
    <property type="evidence" value="ECO:0007669"/>
    <property type="project" value="UniProtKB-EC"/>
</dbReference>
<comment type="subunit">
    <text evidence="4">Homodimer.</text>
</comment>
<dbReference type="PANTHER" id="PTHR43322">
    <property type="entry name" value="1-D-DEOXYXYLULOSE 5-PHOSPHATE SYNTHASE-RELATED"/>
    <property type="match status" value="1"/>
</dbReference>
<dbReference type="InterPro" id="IPR005475">
    <property type="entry name" value="Transketolase-like_Pyr-bd"/>
</dbReference>
<dbReference type="NCBIfam" id="NF008968">
    <property type="entry name" value="PRK12315.1"/>
    <property type="match status" value="1"/>
</dbReference>
<keyword evidence="7" id="KW-0479">Metal-binding</keyword>
<dbReference type="InterPro" id="IPR029061">
    <property type="entry name" value="THDP-binding"/>
</dbReference>
<dbReference type="EC" id="2.2.1.7" evidence="5"/>
<evidence type="ECO:0000256" key="2">
    <source>
        <dbReference type="ARBA" id="ARBA00004980"/>
    </source>
</evidence>
<evidence type="ECO:0000256" key="5">
    <source>
        <dbReference type="ARBA" id="ARBA00013150"/>
    </source>
</evidence>
<dbReference type="Proteomes" id="UP000712527">
    <property type="component" value="Unassembled WGS sequence"/>
</dbReference>
<dbReference type="Pfam" id="PF02780">
    <property type="entry name" value="Transketolase_C"/>
    <property type="match status" value="1"/>
</dbReference>
<keyword evidence="9" id="KW-0784">Thiamine biosynthesis</keyword>
<dbReference type="Pfam" id="PF13292">
    <property type="entry name" value="DXP_synthase_N"/>
    <property type="match status" value="1"/>
</dbReference>
<evidence type="ECO:0000256" key="6">
    <source>
        <dbReference type="ARBA" id="ARBA00022679"/>
    </source>
</evidence>
<evidence type="ECO:0000313" key="13">
    <source>
        <dbReference type="EMBL" id="MBM6775122.1"/>
    </source>
</evidence>
<accession>A0ABS2F3J3</accession>
<dbReference type="SUPFAM" id="SSF52518">
    <property type="entry name" value="Thiamin diphosphate-binding fold (THDP-binding)"/>
    <property type="match status" value="2"/>
</dbReference>
<dbReference type="Gene3D" id="3.40.50.970">
    <property type="match status" value="2"/>
</dbReference>
<keyword evidence="10" id="KW-0786">Thiamine pyrophosphate</keyword>
<dbReference type="Gene3D" id="3.40.50.920">
    <property type="match status" value="1"/>
</dbReference>
<protein>
    <recommendedName>
        <fullName evidence="5">1-deoxy-D-xylulose-5-phosphate synthase</fullName>
        <ecNumber evidence="5">2.2.1.7</ecNumber>
    </recommendedName>
</protein>
<keyword evidence="11" id="KW-0414">Isoprene biosynthesis</keyword>
<reference evidence="13 14" key="1">
    <citation type="journal article" date="2021" name="Sci. Rep.">
        <title>The distribution of antibiotic resistance genes in chicken gut microbiota commensals.</title>
        <authorList>
            <person name="Juricova H."/>
            <person name="Matiasovicova J."/>
            <person name="Kubasova T."/>
            <person name="Cejkova D."/>
            <person name="Rychlik I."/>
        </authorList>
    </citation>
    <scope>NUCLEOTIDE SEQUENCE [LARGE SCALE GENOMIC DNA]</scope>
    <source>
        <strain evidence="13 14">An794</strain>
    </source>
</reference>
<comment type="pathway">
    <text evidence="2">Metabolic intermediate biosynthesis; 1-deoxy-D-xylulose 5-phosphate biosynthesis; 1-deoxy-D-xylulose 5-phosphate from D-glyceraldehyde 3-phosphate and pyruvate: step 1/1.</text>
</comment>
<evidence type="ECO:0000256" key="9">
    <source>
        <dbReference type="ARBA" id="ARBA00022977"/>
    </source>
</evidence>
<name>A0ABS2F3J3_9ACTN</name>
<evidence type="ECO:0000256" key="7">
    <source>
        <dbReference type="ARBA" id="ARBA00022723"/>
    </source>
</evidence>
<evidence type="ECO:0000256" key="3">
    <source>
        <dbReference type="ARBA" id="ARBA00011081"/>
    </source>
</evidence>
<organism evidence="13 14">
    <name type="scientific">Olsenella profusa</name>
    <dbReference type="NCBI Taxonomy" id="138595"/>
    <lineage>
        <taxon>Bacteria</taxon>
        <taxon>Bacillati</taxon>
        <taxon>Actinomycetota</taxon>
        <taxon>Coriobacteriia</taxon>
        <taxon>Coriobacteriales</taxon>
        <taxon>Atopobiaceae</taxon>
        <taxon>Olsenella</taxon>
    </lineage>
</organism>
<evidence type="ECO:0000256" key="8">
    <source>
        <dbReference type="ARBA" id="ARBA00022842"/>
    </source>
</evidence>
<evidence type="ECO:0000256" key="4">
    <source>
        <dbReference type="ARBA" id="ARBA00011738"/>
    </source>
</evidence>
<dbReference type="InterPro" id="IPR005477">
    <property type="entry name" value="Dxylulose-5-P_synthase"/>
</dbReference>